<keyword evidence="2" id="KW-1185">Reference proteome</keyword>
<protein>
    <submittedName>
        <fullName evidence="1">Uncharacterized protein</fullName>
    </submittedName>
</protein>
<gene>
    <name evidence="1" type="ORF">H8704_12240</name>
</gene>
<sequence>MASRQFSDGKKLEKQEQFQLLEGLEWFFQYKEGKSVPDDLTFGMQLISTSK</sequence>
<evidence type="ECO:0000313" key="2">
    <source>
        <dbReference type="Proteomes" id="UP000606193"/>
    </source>
</evidence>
<organism evidence="1 2">
    <name type="scientific">Jutongia huaianensis</name>
    <dbReference type="NCBI Taxonomy" id="2763668"/>
    <lineage>
        <taxon>Bacteria</taxon>
        <taxon>Bacillati</taxon>
        <taxon>Bacillota</taxon>
        <taxon>Clostridia</taxon>
        <taxon>Lachnospirales</taxon>
        <taxon>Lachnospiraceae</taxon>
        <taxon>Jutongia</taxon>
    </lineage>
</organism>
<comment type="caution">
    <text evidence="1">The sequence shown here is derived from an EMBL/GenBank/DDBJ whole genome shotgun (WGS) entry which is preliminary data.</text>
</comment>
<dbReference type="Proteomes" id="UP000606193">
    <property type="component" value="Unassembled WGS sequence"/>
</dbReference>
<accession>A0ABR7N447</accession>
<evidence type="ECO:0000313" key="1">
    <source>
        <dbReference type="EMBL" id="MBC8563380.1"/>
    </source>
</evidence>
<reference evidence="1 2" key="1">
    <citation type="submission" date="2020-08" db="EMBL/GenBank/DDBJ databases">
        <title>Genome public.</title>
        <authorList>
            <person name="Liu C."/>
            <person name="Sun Q."/>
        </authorList>
    </citation>
    <scope>NUCLEOTIDE SEQUENCE [LARGE SCALE GENOMIC DNA]</scope>
    <source>
        <strain evidence="1 2">NSJ-37</strain>
    </source>
</reference>
<feature type="non-terminal residue" evidence="1">
    <location>
        <position position="1"/>
    </location>
</feature>
<name>A0ABR7N447_9FIRM</name>
<proteinExistence type="predicted"/>
<dbReference type="EMBL" id="JACRSX010000021">
    <property type="protein sequence ID" value="MBC8563380.1"/>
    <property type="molecule type" value="Genomic_DNA"/>
</dbReference>